<sequence length="192" mass="21692">MPDELSDPVLWLPVRSRTSVRIARNSPFLIEHRLPQGRAGQAVEDFVALQKRAEFLVESDRLFVPRIGGPVDLGNVRFIREAEQFAHKRGSDAGGARFPRYEKILDEKTSLTAGEGEDLRIGKEAAYRSHGLRDQDFQIALTLKKFGGHDMGHVGALIARRQTIESQEFLGEERKRIDIVWLRLANGYLTVS</sequence>
<proteinExistence type="predicted"/>
<organism evidence="1 2">
    <name type="scientific">Nisaea acidiphila</name>
    <dbReference type="NCBI Taxonomy" id="1862145"/>
    <lineage>
        <taxon>Bacteria</taxon>
        <taxon>Pseudomonadati</taxon>
        <taxon>Pseudomonadota</taxon>
        <taxon>Alphaproteobacteria</taxon>
        <taxon>Rhodospirillales</taxon>
        <taxon>Thalassobaculaceae</taxon>
        <taxon>Nisaea</taxon>
    </lineage>
</organism>
<reference evidence="1" key="1">
    <citation type="submission" date="2022-08" db="EMBL/GenBank/DDBJ databases">
        <title>Nisaea acidiphila sp. nov., isolated from a marine algal debris and emended description of the genus Nisaea Urios et al. 2008.</title>
        <authorList>
            <person name="Kwon K."/>
        </authorList>
    </citation>
    <scope>NUCLEOTIDE SEQUENCE</scope>
    <source>
        <strain evidence="1">MEBiC11861</strain>
    </source>
</reference>
<accession>A0A9J7AS25</accession>
<dbReference type="AlphaFoldDB" id="A0A9J7AS25"/>
<keyword evidence="2" id="KW-1185">Reference proteome</keyword>
<protein>
    <submittedName>
        <fullName evidence="1">Uncharacterized protein</fullName>
    </submittedName>
</protein>
<evidence type="ECO:0000313" key="1">
    <source>
        <dbReference type="EMBL" id="UUX50063.1"/>
    </source>
</evidence>
<dbReference type="Proteomes" id="UP001060336">
    <property type="component" value="Chromosome"/>
</dbReference>
<dbReference type="EMBL" id="CP102480">
    <property type="protein sequence ID" value="UUX50063.1"/>
    <property type="molecule type" value="Genomic_DNA"/>
</dbReference>
<name>A0A9J7AS25_9PROT</name>
<evidence type="ECO:0000313" key="2">
    <source>
        <dbReference type="Proteomes" id="UP001060336"/>
    </source>
</evidence>
<dbReference type="KEGG" id="naci:NUH88_22085"/>
<gene>
    <name evidence="1" type="ORF">NUH88_22085</name>
</gene>